<dbReference type="AlphaFoldDB" id="A0AAV7VSW5"/>
<evidence type="ECO:0000313" key="1">
    <source>
        <dbReference type="EMBL" id="KAJ1203804.1"/>
    </source>
</evidence>
<dbReference type="EMBL" id="JANPWB010000003">
    <property type="protein sequence ID" value="KAJ1203804.1"/>
    <property type="molecule type" value="Genomic_DNA"/>
</dbReference>
<name>A0AAV7VSW5_PLEWA</name>
<comment type="caution">
    <text evidence="1">The sequence shown here is derived from an EMBL/GenBank/DDBJ whole genome shotgun (WGS) entry which is preliminary data.</text>
</comment>
<reference evidence="1" key="1">
    <citation type="journal article" date="2022" name="bioRxiv">
        <title>Sequencing and chromosome-scale assembly of the giantPleurodeles waltlgenome.</title>
        <authorList>
            <person name="Brown T."/>
            <person name="Elewa A."/>
            <person name="Iarovenko S."/>
            <person name="Subramanian E."/>
            <person name="Araus A.J."/>
            <person name="Petzold A."/>
            <person name="Susuki M."/>
            <person name="Suzuki K.-i.T."/>
            <person name="Hayashi T."/>
            <person name="Toyoda A."/>
            <person name="Oliveira C."/>
            <person name="Osipova E."/>
            <person name="Leigh N.D."/>
            <person name="Simon A."/>
            <person name="Yun M.H."/>
        </authorList>
    </citation>
    <scope>NUCLEOTIDE SEQUENCE</scope>
    <source>
        <strain evidence="1">20211129_DDA</strain>
        <tissue evidence="1">Liver</tissue>
    </source>
</reference>
<evidence type="ECO:0000313" key="2">
    <source>
        <dbReference type="Proteomes" id="UP001066276"/>
    </source>
</evidence>
<sequence length="198" mass="22954">MLGLSNSSIKQLQEKTRTESCRAQIGMKLLRGAVRNRKVNKMCSDIGEQISTMEDRAAAVEGELGALKGQIEAYKSQLMGVMWMLEDFENRQLRNNLRFLGIVEGVEVNDIRAYMLSLLKGALPELSFWNWDLEVQQVYRFPLMLRGLEDTSNPRPIFLYFGNFLLRQAFFEKSQPHPKCTFYNQTFFTRLDFLPGYC</sequence>
<proteinExistence type="predicted"/>
<organism evidence="1 2">
    <name type="scientific">Pleurodeles waltl</name>
    <name type="common">Iberian ribbed newt</name>
    <dbReference type="NCBI Taxonomy" id="8319"/>
    <lineage>
        <taxon>Eukaryota</taxon>
        <taxon>Metazoa</taxon>
        <taxon>Chordata</taxon>
        <taxon>Craniata</taxon>
        <taxon>Vertebrata</taxon>
        <taxon>Euteleostomi</taxon>
        <taxon>Amphibia</taxon>
        <taxon>Batrachia</taxon>
        <taxon>Caudata</taxon>
        <taxon>Salamandroidea</taxon>
        <taxon>Salamandridae</taxon>
        <taxon>Pleurodelinae</taxon>
        <taxon>Pleurodeles</taxon>
    </lineage>
</organism>
<gene>
    <name evidence="1" type="ORF">NDU88_007585</name>
</gene>
<accession>A0AAV7VSW5</accession>
<dbReference type="Proteomes" id="UP001066276">
    <property type="component" value="Chromosome 2_1"/>
</dbReference>
<dbReference type="Gene3D" id="3.30.70.1820">
    <property type="entry name" value="L1 transposable element, RRM domain"/>
    <property type="match status" value="1"/>
</dbReference>
<keyword evidence="2" id="KW-1185">Reference proteome</keyword>
<protein>
    <submittedName>
        <fullName evidence="1">Uncharacterized protein</fullName>
    </submittedName>
</protein>